<organism evidence="1 2">
    <name type="scientific">Candidatus Choladousia intestinavium</name>
    <dbReference type="NCBI Taxonomy" id="2840727"/>
    <lineage>
        <taxon>Bacteria</taxon>
        <taxon>Bacillati</taxon>
        <taxon>Bacillota</taxon>
        <taxon>Clostridia</taxon>
        <taxon>Lachnospirales</taxon>
        <taxon>Lachnospiraceae</taxon>
        <taxon>Lachnospiraceae incertae sedis</taxon>
        <taxon>Candidatus Choladousia</taxon>
    </lineage>
</organism>
<sequence length="110" mass="12364">MLTAIDQVANQNHLQMIKAAIPYLDIRRQKMVSVCVKLLELENVLAFYRQSEESALQACSLNQESGGAADILNDIRNYCDKGEQDLIDQCISMLNTLELYTTLAQQTDVP</sequence>
<reference evidence="1" key="2">
    <citation type="journal article" date="2021" name="PeerJ">
        <title>Extensive microbial diversity within the chicken gut microbiome revealed by metagenomics and culture.</title>
        <authorList>
            <person name="Gilroy R."/>
            <person name="Ravi A."/>
            <person name="Getino M."/>
            <person name="Pursley I."/>
            <person name="Horton D.L."/>
            <person name="Alikhan N.F."/>
            <person name="Baker D."/>
            <person name="Gharbi K."/>
            <person name="Hall N."/>
            <person name="Watson M."/>
            <person name="Adriaenssens E.M."/>
            <person name="Foster-Nyarko E."/>
            <person name="Jarju S."/>
            <person name="Secka A."/>
            <person name="Antonio M."/>
            <person name="Oren A."/>
            <person name="Chaudhuri R.R."/>
            <person name="La Ragione R."/>
            <person name="Hildebrand F."/>
            <person name="Pallen M.J."/>
        </authorList>
    </citation>
    <scope>NUCLEOTIDE SEQUENCE</scope>
    <source>
        <strain evidence="1">ChiSjej4B22-8148</strain>
    </source>
</reference>
<gene>
    <name evidence="1" type="ORF">IAB31_02810</name>
</gene>
<dbReference type="EMBL" id="DVGK01000038">
    <property type="protein sequence ID" value="HIR12838.1"/>
    <property type="molecule type" value="Genomic_DNA"/>
</dbReference>
<name>A0A9D1D9P0_9FIRM</name>
<accession>A0A9D1D9P0</accession>
<protein>
    <submittedName>
        <fullName evidence="1">Uncharacterized protein</fullName>
    </submittedName>
</protein>
<evidence type="ECO:0000313" key="1">
    <source>
        <dbReference type="EMBL" id="HIR12838.1"/>
    </source>
</evidence>
<dbReference type="Proteomes" id="UP000886757">
    <property type="component" value="Unassembled WGS sequence"/>
</dbReference>
<proteinExistence type="predicted"/>
<reference evidence="1" key="1">
    <citation type="submission" date="2020-10" db="EMBL/GenBank/DDBJ databases">
        <authorList>
            <person name="Gilroy R."/>
        </authorList>
    </citation>
    <scope>NUCLEOTIDE SEQUENCE</scope>
    <source>
        <strain evidence="1">ChiSjej4B22-8148</strain>
    </source>
</reference>
<comment type="caution">
    <text evidence="1">The sequence shown here is derived from an EMBL/GenBank/DDBJ whole genome shotgun (WGS) entry which is preliminary data.</text>
</comment>
<evidence type="ECO:0000313" key="2">
    <source>
        <dbReference type="Proteomes" id="UP000886757"/>
    </source>
</evidence>
<dbReference type="AlphaFoldDB" id="A0A9D1D9P0"/>